<dbReference type="Proteomes" id="UP000832041">
    <property type="component" value="Chromosome"/>
</dbReference>
<organism evidence="2 3">
    <name type="scientific">Thermobifida alba</name>
    <name type="common">Thermomonospora alba</name>
    <dbReference type="NCBI Taxonomy" id="53522"/>
    <lineage>
        <taxon>Bacteria</taxon>
        <taxon>Bacillati</taxon>
        <taxon>Actinomycetota</taxon>
        <taxon>Actinomycetes</taxon>
        <taxon>Streptosporangiales</taxon>
        <taxon>Nocardiopsidaceae</taxon>
        <taxon>Thermobifida</taxon>
    </lineage>
</organism>
<feature type="chain" id="PRO_5045464740" evidence="1">
    <location>
        <begin position="33"/>
        <end position="127"/>
    </location>
</feature>
<evidence type="ECO:0000313" key="2">
    <source>
        <dbReference type="EMBL" id="UPT21132.1"/>
    </source>
</evidence>
<proteinExistence type="predicted"/>
<protein>
    <submittedName>
        <fullName evidence="2">Peptidase inhibitor family I36 protein</fullName>
    </submittedName>
</protein>
<dbReference type="SUPFAM" id="SSF49695">
    <property type="entry name" value="gamma-Crystallin-like"/>
    <property type="match status" value="1"/>
</dbReference>
<evidence type="ECO:0000256" key="1">
    <source>
        <dbReference type="SAM" id="SignalP"/>
    </source>
</evidence>
<sequence>MTSAKIRRSVSAAVAALLVPAGMVATALPAHAGACPENYVCMWEDPGYTGSLYVRQYKTSGYYEIDGWDGDNEISSVKNYTGKCIRLYANDNHTGNSYVIHKNVREISNMKHVGFDNEAESYRIYSC</sequence>
<name>A0ABY4L0B9_THEAE</name>
<keyword evidence="1" id="KW-0732">Signal</keyword>
<dbReference type="Gene3D" id="2.60.20.10">
    <property type="entry name" value="Crystallins"/>
    <property type="match status" value="1"/>
</dbReference>
<accession>A0ABY4L0B9</accession>
<keyword evidence="3" id="KW-1185">Reference proteome</keyword>
<reference evidence="2 3" key="1">
    <citation type="submission" date="2020-04" db="EMBL/GenBank/DDBJ databases">
        <title>Thermobifida alba genome sequencing and assembly.</title>
        <authorList>
            <person name="Luzics S."/>
            <person name="Horvath B."/>
            <person name="Nagy I."/>
            <person name="Toth A."/>
            <person name="Nagy I."/>
            <person name="Kukolya J."/>
        </authorList>
    </citation>
    <scope>NUCLEOTIDE SEQUENCE [LARGE SCALE GENOMIC DNA]</scope>
    <source>
        <strain evidence="2 3">DSM 43795</strain>
    </source>
</reference>
<gene>
    <name evidence="2" type="ORF">FOF52_09310</name>
</gene>
<dbReference type="EMBL" id="CP051627">
    <property type="protein sequence ID" value="UPT21132.1"/>
    <property type="molecule type" value="Genomic_DNA"/>
</dbReference>
<dbReference type="Pfam" id="PF03995">
    <property type="entry name" value="Inhibitor_I36"/>
    <property type="match status" value="1"/>
</dbReference>
<dbReference type="InterPro" id="IPR011024">
    <property type="entry name" value="G_crystallin-like"/>
</dbReference>
<feature type="signal peptide" evidence="1">
    <location>
        <begin position="1"/>
        <end position="32"/>
    </location>
</feature>
<evidence type="ECO:0000313" key="3">
    <source>
        <dbReference type="Proteomes" id="UP000832041"/>
    </source>
</evidence>
<dbReference type="RefSeq" id="WP_248593441.1">
    <property type="nucleotide sequence ID" value="NZ_BAABEB010000006.1"/>
</dbReference>